<dbReference type="EMBL" id="RQHW01000015">
    <property type="protein sequence ID" value="TGN20233.1"/>
    <property type="molecule type" value="Genomic_DNA"/>
</dbReference>
<reference evidence="4" key="1">
    <citation type="journal article" date="2019" name="PLoS Negl. Trop. Dis.">
        <title>Revisiting the worldwide diversity of Leptospira species in the environment.</title>
        <authorList>
            <person name="Vincent A.T."/>
            <person name="Schiettekatte O."/>
            <person name="Bourhy P."/>
            <person name="Veyrier F.J."/>
            <person name="Picardeau M."/>
        </authorList>
    </citation>
    <scope>NUCLEOTIDE SEQUENCE [LARGE SCALE GENOMIC DNA]</scope>
    <source>
        <strain evidence="4">201300427</strain>
    </source>
</reference>
<dbReference type="PANTHER" id="PTHR43479:SF11">
    <property type="entry name" value="ACREF_ENVCD OPERON REPRESSOR-RELATED"/>
    <property type="match status" value="1"/>
</dbReference>
<dbReference type="AlphaFoldDB" id="A0A4R9M0N7"/>
<dbReference type="GO" id="GO:0003677">
    <property type="term" value="F:DNA binding"/>
    <property type="evidence" value="ECO:0007669"/>
    <property type="project" value="UniProtKB-UniRule"/>
</dbReference>
<name>A0A4R9M0N7_9LEPT</name>
<feature type="domain" description="HTH tetR-type" evidence="3">
    <location>
        <begin position="13"/>
        <end position="73"/>
    </location>
</feature>
<evidence type="ECO:0000256" key="2">
    <source>
        <dbReference type="PROSITE-ProRule" id="PRU00335"/>
    </source>
</evidence>
<dbReference type="PANTHER" id="PTHR43479">
    <property type="entry name" value="ACREF/ENVCD OPERON REPRESSOR-RELATED"/>
    <property type="match status" value="1"/>
</dbReference>
<evidence type="ECO:0000313" key="4">
    <source>
        <dbReference type="EMBL" id="TGN20233.1"/>
    </source>
</evidence>
<dbReference type="Proteomes" id="UP000298058">
    <property type="component" value="Unassembled WGS sequence"/>
</dbReference>
<dbReference type="SUPFAM" id="SSF46689">
    <property type="entry name" value="Homeodomain-like"/>
    <property type="match status" value="1"/>
</dbReference>
<comment type="caution">
    <text evidence="4">The sequence shown here is derived from an EMBL/GenBank/DDBJ whole genome shotgun (WGS) entry which is preliminary data.</text>
</comment>
<protein>
    <submittedName>
        <fullName evidence="4">TetR/AcrR family transcriptional regulator</fullName>
    </submittedName>
</protein>
<accession>A0A4R9M0N7</accession>
<keyword evidence="5" id="KW-1185">Reference proteome</keyword>
<dbReference type="InterPro" id="IPR050624">
    <property type="entry name" value="HTH-type_Tx_Regulator"/>
</dbReference>
<dbReference type="InterPro" id="IPR001647">
    <property type="entry name" value="HTH_TetR"/>
</dbReference>
<proteinExistence type="predicted"/>
<evidence type="ECO:0000259" key="3">
    <source>
        <dbReference type="PROSITE" id="PS50977"/>
    </source>
</evidence>
<gene>
    <name evidence="4" type="ORF">EHS15_04670</name>
</gene>
<dbReference type="OrthoDB" id="9785164at2"/>
<keyword evidence="1 2" id="KW-0238">DNA-binding</keyword>
<sequence length="199" mass="23072">MPRTFEQNEEIKSNVSRIIEKSALDLFSKRGYEGASISAIAKNASVSKSLIFRYFTNKEQILETIVNREKELLIKIIESVEETLAPAHRFLTWVDVLFQHFSSHAKEMKLLVSVFLHEDSSGELQKYLSRTESGFVYLNRKEEKIIESYLGVKNSEDVFLFRYLVQGALVEYLLDGEKEHLTRGKKMVLKIFKDKKEGL</sequence>
<dbReference type="Gene3D" id="1.10.357.10">
    <property type="entry name" value="Tetracycline Repressor, domain 2"/>
    <property type="match status" value="1"/>
</dbReference>
<evidence type="ECO:0000313" key="5">
    <source>
        <dbReference type="Proteomes" id="UP000298058"/>
    </source>
</evidence>
<dbReference type="PRINTS" id="PR00455">
    <property type="entry name" value="HTHTETR"/>
</dbReference>
<organism evidence="4 5">
    <name type="scientific">Leptospira idonii</name>
    <dbReference type="NCBI Taxonomy" id="1193500"/>
    <lineage>
        <taxon>Bacteria</taxon>
        <taxon>Pseudomonadati</taxon>
        <taxon>Spirochaetota</taxon>
        <taxon>Spirochaetia</taxon>
        <taxon>Leptospirales</taxon>
        <taxon>Leptospiraceae</taxon>
        <taxon>Leptospira</taxon>
    </lineage>
</organism>
<dbReference type="PROSITE" id="PS50977">
    <property type="entry name" value="HTH_TETR_2"/>
    <property type="match status" value="1"/>
</dbReference>
<dbReference type="InterPro" id="IPR009057">
    <property type="entry name" value="Homeodomain-like_sf"/>
</dbReference>
<dbReference type="Pfam" id="PF00440">
    <property type="entry name" value="TetR_N"/>
    <property type="match status" value="1"/>
</dbReference>
<feature type="DNA-binding region" description="H-T-H motif" evidence="2">
    <location>
        <begin position="36"/>
        <end position="55"/>
    </location>
</feature>
<evidence type="ECO:0000256" key="1">
    <source>
        <dbReference type="ARBA" id="ARBA00023125"/>
    </source>
</evidence>